<dbReference type="EMBL" id="SEYY01008464">
    <property type="protein sequence ID" value="KAB7502139.1"/>
    <property type="molecule type" value="Genomic_DNA"/>
</dbReference>
<dbReference type="InterPro" id="IPR035979">
    <property type="entry name" value="RBD_domain_sf"/>
</dbReference>
<evidence type="ECO:0000313" key="2">
    <source>
        <dbReference type="Proteomes" id="UP000326759"/>
    </source>
</evidence>
<protein>
    <recommendedName>
        <fullName evidence="3">RRM domain-containing protein</fullName>
    </recommendedName>
</protein>
<reference evidence="1 2" key="1">
    <citation type="journal article" date="2019" name="PLoS Biol.">
        <title>Sex chromosomes control vertical transmission of feminizing Wolbachia symbionts in an isopod.</title>
        <authorList>
            <person name="Becking T."/>
            <person name="Chebbi M.A."/>
            <person name="Giraud I."/>
            <person name="Moumen B."/>
            <person name="Laverre T."/>
            <person name="Caubet Y."/>
            <person name="Peccoud J."/>
            <person name="Gilbert C."/>
            <person name="Cordaux R."/>
        </authorList>
    </citation>
    <scope>NUCLEOTIDE SEQUENCE [LARGE SCALE GENOMIC DNA]</scope>
    <source>
        <strain evidence="1">ANa2</strain>
        <tissue evidence="1">Whole body excluding digestive tract and cuticle</tissue>
    </source>
</reference>
<dbReference type="CDD" id="cd00590">
    <property type="entry name" value="RRM_SF"/>
    <property type="match status" value="1"/>
</dbReference>
<evidence type="ECO:0000313" key="1">
    <source>
        <dbReference type="EMBL" id="KAB7502139.1"/>
    </source>
</evidence>
<organism evidence="1 2">
    <name type="scientific">Armadillidium nasatum</name>
    <dbReference type="NCBI Taxonomy" id="96803"/>
    <lineage>
        <taxon>Eukaryota</taxon>
        <taxon>Metazoa</taxon>
        <taxon>Ecdysozoa</taxon>
        <taxon>Arthropoda</taxon>
        <taxon>Crustacea</taxon>
        <taxon>Multicrustacea</taxon>
        <taxon>Malacostraca</taxon>
        <taxon>Eumalacostraca</taxon>
        <taxon>Peracarida</taxon>
        <taxon>Isopoda</taxon>
        <taxon>Oniscidea</taxon>
        <taxon>Crinocheta</taxon>
        <taxon>Armadillidiidae</taxon>
        <taxon>Armadillidium</taxon>
    </lineage>
</organism>
<proteinExistence type="predicted"/>
<gene>
    <name evidence="1" type="ORF">Anas_02969</name>
</gene>
<dbReference type="Proteomes" id="UP000326759">
    <property type="component" value="Unassembled WGS sequence"/>
</dbReference>
<dbReference type="GO" id="GO:0003676">
    <property type="term" value="F:nucleic acid binding"/>
    <property type="evidence" value="ECO:0007669"/>
    <property type="project" value="InterPro"/>
</dbReference>
<accession>A0A5N5T7J2</accession>
<name>A0A5N5T7J2_9CRUS</name>
<comment type="caution">
    <text evidence="1">The sequence shown here is derived from an EMBL/GenBank/DDBJ whole genome shotgun (WGS) entry which is preliminary data.</text>
</comment>
<dbReference type="SUPFAM" id="SSF54928">
    <property type="entry name" value="RNA-binding domain, RBD"/>
    <property type="match status" value="1"/>
</dbReference>
<evidence type="ECO:0008006" key="3">
    <source>
        <dbReference type="Google" id="ProtNLM"/>
    </source>
</evidence>
<keyword evidence="2" id="KW-1185">Reference proteome</keyword>
<feature type="non-terminal residue" evidence="1">
    <location>
        <position position="1"/>
    </location>
</feature>
<sequence>IIIIIIIIIQDSLKKILLSQFGTVLSVSIDVPAFKCTKFGYAFANVATSRDAVNIIENVHKKPPLNFVH</sequence>
<dbReference type="AlphaFoldDB" id="A0A5N5T7J2"/>